<dbReference type="GO" id="GO:0016779">
    <property type="term" value="F:nucleotidyltransferase activity"/>
    <property type="evidence" value="ECO:0007669"/>
    <property type="project" value="InterPro"/>
</dbReference>
<proteinExistence type="predicted"/>
<keyword evidence="2" id="KW-0413">Isomerase</keyword>
<evidence type="ECO:0000313" key="3">
    <source>
        <dbReference type="Proteomes" id="UP000251889"/>
    </source>
</evidence>
<dbReference type="Proteomes" id="UP000251889">
    <property type="component" value="Unassembled WGS sequence"/>
</dbReference>
<dbReference type="OrthoDB" id="9806359at2"/>
<dbReference type="EMBL" id="QMFY01000019">
    <property type="protein sequence ID" value="RAV98331.1"/>
    <property type="molecule type" value="Genomic_DNA"/>
</dbReference>
<protein>
    <submittedName>
        <fullName evidence="2">Phosphoheptose isomerase</fullName>
    </submittedName>
</protein>
<dbReference type="GO" id="GO:0016853">
    <property type="term" value="F:isomerase activity"/>
    <property type="evidence" value="ECO:0007669"/>
    <property type="project" value="UniProtKB-KW"/>
</dbReference>
<organism evidence="2 3">
    <name type="scientific">Pseudochryseolinea flava</name>
    <dbReference type="NCBI Taxonomy" id="2059302"/>
    <lineage>
        <taxon>Bacteria</taxon>
        <taxon>Pseudomonadati</taxon>
        <taxon>Bacteroidota</taxon>
        <taxon>Cytophagia</taxon>
        <taxon>Cytophagales</taxon>
        <taxon>Fulvivirgaceae</taxon>
        <taxon>Pseudochryseolinea</taxon>
    </lineage>
</organism>
<dbReference type="RefSeq" id="WP_112749597.1">
    <property type="nucleotide sequence ID" value="NZ_QMFY01000019.1"/>
</dbReference>
<accession>A0A364XY35</accession>
<dbReference type="SUPFAM" id="SSF51182">
    <property type="entry name" value="RmlC-like cupins"/>
    <property type="match status" value="1"/>
</dbReference>
<name>A0A364XY35_9BACT</name>
<dbReference type="Pfam" id="PF01050">
    <property type="entry name" value="MannoseP_isomer"/>
    <property type="match status" value="1"/>
</dbReference>
<dbReference type="GO" id="GO:0005976">
    <property type="term" value="P:polysaccharide metabolic process"/>
    <property type="evidence" value="ECO:0007669"/>
    <property type="project" value="InterPro"/>
</dbReference>
<gene>
    <name evidence="2" type="ORF">DQQ10_24605</name>
</gene>
<comment type="caution">
    <text evidence="2">The sequence shown here is derived from an EMBL/GenBank/DDBJ whole genome shotgun (WGS) entry which is preliminary data.</text>
</comment>
<feature type="domain" description="Mannose-6-phosphate isomerase type II C-terminal" evidence="1">
    <location>
        <begin position="54"/>
        <end position="167"/>
    </location>
</feature>
<reference evidence="2 3" key="1">
    <citation type="submission" date="2018-06" db="EMBL/GenBank/DDBJ databases">
        <title>Chryseolinea flavus sp. nov., a member of the phylum Bacteroidetes isolated from soil.</title>
        <authorList>
            <person name="Li Y."/>
            <person name="Wang J."/>
        </authorList>
    </citation>
    <scope>NUCLEOTIDE SEQUENCE [LARGE SCALE GENOMIC DNA]</scope>
    <source>
        <strain evidence="2 3">SDU1-6</strain>
    </source>
</reference>
<sequence length="171" mass="19531">MSLTFSKADSKAETFNKVQQYLDSLGLKVVAKDFERPWGGFFVIDETQAQEFAKNFFPGINVSDLKISGKLSPKILMVQPERRLSWQYHHRRAEIWKLVAGEAGIVRSDTDEEGAVEKLTIGEIIRLRQGQRHRLIGLAGWGMISEIWQHTDASRPSDEDDIVRVQDDFGR</sequence>
<evidence type="ECO:0000313" key="2">
    <source>
        <dbReference type="EMBL" id="RAV98331.1"/>
    </source>
</evidence>
<dbReference type="InterPro" id="IPR001538">
    <property type="entry name" value="Man6P_isomerase-2_C"/>
</dbReference>
<dbReference type="AlphaFoldDB" id="A0A364XY35"/>
<keyword evidence="3" id="KW-1185">Reference proteome</keyword>
<evidence type="ECO:0000259" key="1">
    <source>
        <dbReference type="Pfam" id="PF01050"/>
    </source>
</evidence>
<dbReference type="InterPro" id="IPR011051">
    <property type="entry name" value="RmlC_Cupin_sf"/>
</dbReference>